<feature type="compositionally biased region" description="Polar residues" evidence="1">
    <location>
        <begin position="29"/>
        <end position="44"/>
    </location>
</feature>
<feature type="region of interest" description="Disordered" evidence="1">
    <location>
        <begin position="1"/>
        <end position="67"/>
    </location>
</feature>
<dbReference type="AlphaFoldDB" id="A0AAW8CLE2"/>
<name>A0AAW8CLE2_9PAST</name>
<feature type="compositionally biased region" description="Basic and acidic residues" evidence="1">
    <location>
        <begin position="1"/>
        <end position="15"/>
    </location>
</feature>
<dbReference type="EMBL" id="JASAYJ010000008">
    <property type="protein sequence ID" value="MDP8187174.1"/>
    <property type="molecule type" value="Genomic_DNA"/>
</dbReference>
<accession>A0AAW8CLE2</accession>
<evidence type="ECO:0000313" key="3">
    <source>
        <dbReference type="Proteomes" id="UP001230466"/>
    </source>
</evidence>
<gene>
    <name evidence="2" type="ORF">QJU78_05230</name>
</gene>
<organism evidence="2 3">
    <name type="scientific">Pasteurella atlantica</name>
    <dbReference type="NCBI Taxonomy" id="2827233"/>
    <lineage>
        <taxon>Bacteria</taxon>
        <taxon>Pseudomonadati</taxon>
        <taxon>Pseudomonadota</taxon>
        <taxon>Gammaproteobacteria</taxon>
        <taxon>Pasteurellales</taxon>
        <taxon>Pasteurellaceae</taxon>
        <taxon>Pasteurella</taxon>
    </lineage>
</organism>
<proteinExistence type="predicted"/>
<protein>
    <submittedName>
        <fullName evidence="2">Uncharacterized protein</fullName>
    </submittedName>
</protein>
<dbReference type="RefSeq" id="WP_211597751.1">
    <property type="nucleotide sequence ID" value="NZ_JAGRQI010000007.1"/>
</dbReference>
<reference evidence="2" key="1">
    <citation type="journal article" date="2023" name="Front. Microbiol.">
        <title>Phylogeography and host specificity of Pasteurellaceae pathogenic to sea-farmed fish in the north-east Atlantic.</title>
        <authorList>
            <person name="Gulla S."/>
            <person name="Colquhoun D.J."/>
            <person name="Olsen A.B."/>
            <person name="Spilsberg B."/>
            <person name="Lagesen K."/>
            <person name="Aakesson C.P."/>
            <person name="Strom S."/>
            <person name="Manji F."/>
            <person name="Birkbeck T.H."/>
            <person name="Nilsen H.K."/>
        </authorList>
    </citation>
    <scope>NUCLEOTIDE SEQUENCE</scope>
    <source>
        <strain evidence="2">VIB1234</strain>
    </source>
</reference>
<evidence type="ECO:0000256" key="1">
    <source>
        <dbReference type="SAM" id="MobiDB-lite"/>
    </source>
</evidence>
<comment type="caution">
    <text evidence="2">The sequence shown here is derived from an EMBL/GenBank/DDBJ whole genome shotgun (WGS) entry which is preliminary data.</text>
</comment>
<evidence type="ECO:0000313" key="2">
    <source>
        <dbReference type="EMBL" id="MDP8187174.1"/>
    </source>
</evidence>
<sequence length="67" mass="6827">MNNSGEKDAGDKPIAKDGGSVENSVYLGNKTTATKGNKVGTKNLTATKGKKVTRGKTTTAGDKGTVK</sequence>
<dbReference type="Proteomes" id="UP001230466">
    <property type="component" value="Unassembled WGS sequence"/>
</dbReference>